<name>A0ABN7VXL0_GIGMA</name>
<evidence type="ECO:0000313" key="1">
    <source>
        <dbReference type="EMBL" id="CAG8804218.1"/>
    </source>
</evidence>
<proteinExistence type="predicted"/>
<keyword evidence="2" id="KW-1185">Reference proteome</keyword>
<dbReference type="EMBL" id="CAJVQB010024471">
    <property type="protein sequence ID" value="CAG8804218.1"/>
    <property type="molecule type" value="Genomic_DNA"/>
</dbReference>
<accession>A0ABN7VXL0</accession>
<dbReference type="Proteomes" id="UP000789901">
    <property type="component" value="Unassembled WGS sequence"/>
</dbReference>
<comment type="caution">
    <text evidence="1">The sequence shown here is derived from an EMBL/GenBank/DDBJ whole genome shotgun (WGS) entry which is preliminary data.</text>
</comment>
<gene>
    <name evidence="1" type="ORF">GMARGA_LOCUS23807</name>
</gene>
<sequence length="151" mass="17825">MELSCPSKSSIIDPEFYSTFVKAEEKFEQLPDTNDGNCGFCAIAISIGKPEDFWPDVREHIYKELCSWKSHYVQLFLEKEKKYNEILQATHIKLKPNVPIPPIVKGWEDICTEQSKRWKLLFSTRITHFIEQHKKECEYLQKENIINLTED</sequence>
<reference evidence="1 2" key="1">
    <citation type="submission" date="2021-06" db="EMBL/GenBank/DDBJ databases">
        <authorList>
            <person name="Kallberg Y."/>
            <person name="Tangrot J."/>
            <person name="Rosling A."/>
        </authorList>
    </citation>
    <scope>NUCLEOTIDE SEQUENCE [LARGE SCALE GENOMIC DNA]</scope>
    <source>
        <strain evidence="1 2">120-4 pot B 10/14</strain>
    </source>
</reference>
<protein>
    <submittedName>
        <fullName evidence="1">32471_t:CDS:1</fullName>
    </submittedName>
</protein>
<organism evidence="1 2">
    <name type="scientific">Gigaspora margarita</name>
    <dbReference type="NCBI Taxonomy" id="4874"/>
    <lineage>
        <taxon>Eukaryota</taxon>
        <taxon>Fungi</taxon>
        <taxon>Fungi incertae sedis</taxon>
        <taxon>Mucoromycota</taxon>
        <taxon>Glomeromycotina</taxon>
        <taxon>Glomeromycetes</taxon>
        <taxon>Diversisporales</taxon>
        <taxon>Gigasporaceae</taxon>
        <taxon>Gigaspora</taxon>
    </lineage>
</organism>
<evidence type="ECO:0000313" key="2">
    <source>
        <dbReference type="Proteomes" id="UP000789901"/>
    </source>
</evidence>